<dbReference type="PANTHER" id="PTHR30069">
    <property type="entry name" value="TONB-DEPENDENT OUTER MEMBRANE RECEPTOR"/>
    <property type="match status" value="1"/>
</dbReference>
<evidence type="ECO:0000256" key="8">
    <source>
        <dbReference type="ARBA" id="ARBA00023136"/>
    </source>
</evidence>
<comment type="caution">
    <text evidence="17">The sequence shown here is derived from an EMBL/GenBank/DDBJ whole genome shotgun (WGS) entry which is preliminary data.</text>
</comment>
<dbReference type="Proteomes" id="UP000305675">
    <property type="component" value="Unassembled WGS sequence"/>
</dbReference>
<dbReference type="GO" id="GO:0015232">
    <property type="term" value="F:heme transmembrane transporter activity"/>
    <property type="evidence" value="ECO:0007669"/>
    <property type="project" value="InterPro"/>
</dbReference>
<dbReference type="InterPro" id="IPR039426">
    <property type="entry name" value="TonB-dep_rcpt-like"/>
</dbReference>
<dbReference type="InterPro" id="IPR011276">
    <property type="entry name" value="TonB_haem/Hb_rcpt"/>
</dbReference>
<evidence type="ECO:0000256" key="13">
    <source>
        <dbReference type="RuleBase" id="RU003357"/>
    </source>
</evidence>
<keyword evidence="4 11" id="KW-1134">Transmembrane beta strand</keyword>
<evidence type="ECO:0000256" key="4">
    <source>
        <dbReference type="ARBA" id="ARBA00022452"/>
    </source>
</evidence>
<feature type="signal peptide" evidence="14">
    <location>
        <begin position="1"/>
        <end position="23"/>
    </location>
</feature>
<dbReference type="AlphaFoldDB" id="A0A4U1BSP0"/>
<dbReference type="InterPro" id="IPR010949">
    <property type="entry name" value="TonB_Hb/transfer/lactofer_rcpt"/>
</dbReference>
<dbReference type="PROSITE" id="PS01156">
    <property type="entry name" value="TONB_DEPENDENT_REC_2"/>
    <property type="match status" value="1"/>
</dbReference>
<evidence type="ECO:0000256" key="2">
    <source>
        <dbReference type="ARBA" id="ARBA00008143"/>
    </source>
</evidence>
<evidence type="ECO:0000259" key="15">
    <source>
        <dbReference type="Pfam" id="PF00593"/>
    </source>
</evidence>
<dbReference type="Gene3D" id="2.170.130.10">
    <property type="entry name" value="TonB-dependent receptor, plug domain"/>
    <property type="match status" value="1"/>
</dbReference>
<evidence type="ECO:0000256" key="12">
    <source>
        <dbReference type="PROSITE-ProRule" id="PRU10144"/>
    </source>
</evidence>
<proteinExistence type="inferred from homology"/>
<dbReference type="EMBL" id="SWCJ01000003">
    <property type="protein sequence ID" value="TKB56550.1"/>
    <property type="molecule type" value="Genomic_DNA"/>
</dbReference>
<evidence type="ECO:0000256" key="11">
    <source>
        <dbReference type="PROSITE-ProRule" id="PRU01360"/>
    </source>
</evidence>
<dbReference type="GO" id="GO:0015344">
    <property type="term" value="F:siderophore uptake transmembrane transporter activity"/>
    <property type="evidence" value="ECO:0007669"/>
    <property type="project" value="TreeGrafter"/>
</dbReference>
<dbReference type="PROSITE" id="PS52016">
    <property type="entry name" value="TONB_DEPENDENT_REC_3"/>
    <property type="match status" value="1"/>
</dbReference>
<evidence type="ECO:0000256" key="9">
    <source>
        <dbReference type="ARBA" id="ARBA00023170"/>
    </source>
</evidence>
<evidence type="ECO:0000313" key="17">
    <source>
        <dbReference type="EMBL" id="TKB56550.1"/>
    </source>
</evidence>
<dbReference type="Gene3D" id="2.40.170.20">
    <property type="entry name" value="TonB-dependent receptor, beta-barrel domain"/>
    <property type="match status" value="1"/>
</dbReference>
<dbReference type="Pfam" id="PF07715">
    <property type="entry name" value="Plug"/>
    <property type="match status" value="1"/>
</dbReference>
<evidence type="ECO:0000256" key="6">
    <source>
        <dbReference type="ARBA" id="ARBA00022729"/>
    </source>
</evidence>
<evidence type="ECO:0000256" key="14">
    <source>
        <dbReference type="SAM" id="SignalP"/>
    </source>
</evidence>
<accession>A0A4U1BSP0</accession>
<evidence type="ECO:0000256" key="5">
    <source>
        <dbReference type="ARBA" id="ARBA00022692"/>
    </source>
</evidence>
<evidence type="ECO:0000256" key="7">
    <source>
        <dbReference type="ARBA" id="ARBA00023077"/>
    </source>
</evidence>
<feature type="domain" description="TonB-dependent receptor-like beta-barrel" evidence="15">
    <location>
        <begin position="236"/>
        <end position="709"/>
    </location>
</feature>
<name>A0A4U1BSP0_9GAMM</name>
<evidence type="ECO:0000256" key="10">
    <source>
        <dbReference type="ARBA" id="ARBA00023237"/>
    </source>
</evidence>
<dbReference type="InterPro" id="IPR037066">
    <property type="entry name" value="Plug_dom_sf"/>
</dbReference>
<dbReference type="Pfam" id="PF00593">
    <property type="entry name" value="TonB_dep_Rec_b-barrel"/>
    <property type="match status" value="1"/>
</dbReference>
<evidence type="ECO:0000256" key="1">
    <source>
        <dbReference type="ARBA" id="ARBA00004571"/>
    </source>
</evidence>
<dbReference type="NCBIfam" id="TIGR01786">
    <property type="entry name" value="TonB-hemlactrns"/>
    <property type="match status" value="1"/>
</dbReference>
<dbReference type="SUPFAM" id="SSF56935">
    <property type="entry name" value="Porins"/>
    <property type="match status" value="1"/>
</dbReference>
<dbReference type="CDD" id="cd01347">
    <property type="entry name" value="ligand_gated_channel"/>
    <property type="match status" value="1"/>
</dbReference>
<organism evidence="17 18">
    <name type="scientific">Ferrimonas aestuarii</name>
    <dbReference type="NCBI Taxonomy" id="2569539"/>
    <lineage>
        <taxon>Bacteria</taxon>
        <taxon>Pseudomonadati</taxon>
        <taxon>Pseudomonadota</taxon>
        <taxon>Gammaproteobacteria</taxon>
        <taxon>Alteromonadales</taxon>
        <taxon>Ferrimonadaceae</taxon>
        <taxon>Ferrimonas</taxon>
    </lineage>
</organism>
<gene>
    <name evidence="17" type="ORF">FCL42_05305</name>
</gene>
<keyword evidence="9 17" id="KW-0675">Receptor</keyword>
<feature type="domain" description="TonB-dependent receptor plug" evidence="16">
    <location>
        <begin position="43"/>
        <end position="154"/>
    </location>
</feature>
<dbReference type="InterPro" id="IPR010917">
    <property type="entry name" value="TonB_rcpt_CS"/>
</dbReference>
<dbReference type="InterPro" id="IPR012910">
    <property type="entry name" value="Plug_dom"/>
</dbReference>
<evidence type="ECO:0000259" key="16">
    <source>
        <dbReference type="Pfam" id="PF07715"/>
    </source>
</evidence>
<protein>
    <submittedName>
        <fullName evidence="17">TonB-dependent hemoglobin/transferrin/lactoferrin family receptor</fullName>
    </submittedName>
</protein>
<dbReference type="InterPro" id="IPR036942">
    <property type="entry name" value="Beta-barrel_TonB_sf"/>
</dbReference>
<dbReference type="RefSeq" id="WP_136862354.1">
    <property type="nucleotide sequence ID" value="NZ_SWCJ01000003.1"/>
</dbReference>
<reference evidence="17 18" key="1">
    <citation type="submission" date="2019-04" db="EMBL/GenBank/DDBJ databases">
        <authorList>
            <person name="Hwang J.C."/>
        </authorList>
    </citation>
    <scope>NUCLEOTIDE SEQUENCE [LARGE SCALE GENOMIC DNA]</scope>
    <source>
        <strain evidence="17 18">IMCC35002</strain>
    </source>
</reference>
<dbReference type="GO" id="GO:0044718">
    <property type="term" value="P:siderophore transmembrane transport"/>
    <property type="evidence" value="ECO:0007669"/>
    <property type="project" value="TreeGrafter"/>
</dbReference>
<dbReference type="InterPro" id="IPR000531">
    <property type="entry name" value="Beta-barrel_TonB"/>
</dbReference>
<keyword evidence="10 11" id="KW-0998">Cell outer membrane</keyword>
<keyword evidence="3 11" id="KW-0813">Transport</keyword>
<evidence type="ECO:0000256" key="3">
    <source>
        <dbReference type="ARBA" id="ARBA00022448"/>
    </source>
</evidence>
<dbReference type="OrthoDB" id="9764669at2"/>
<feature type="short sequence motif" description="TonB C-terminal box" evidence="12">
    <location>
        <begin position="736"/>
        <end position="753"/>
    </location>
</feature>
<keyword evidence="18" id="KW-1185">Reference proteome</keyword>
<dbReference type="NCBIfam" id="TIGR01785">
    <property type="entry name" value="TonB-hemin"/>
    <property type="match status" value="1"/>
</dbReference>
<keyword evidence="6 14" id="KW-0732">Signal</keyword>
<feature type="chain" id="PRO_5020607335" evidence="14">
    <location>
        <begin position="24"/>
        <end position="753"/>
    </location>
</feature>
<sequence>MKNNRLSLLSLAVSSALALPAMAASGDSTEVIVISGSRLEQNLQTVAGSVVVMDEEEIARNMSSDFASLFRNEAAVDVKGGAGKSTSVTIRGIGGNRVMMVKDGVRVNNQYASPLGPGAEGTGRGLTEVEGLKQVEVVKAAASTIYGSDALGGVVVMQTKDASDYLQGEDHYASVNTGFAGVNNEFFAGFTAAAAYGDFENLIAYQRRDGEEQQSYDETLPDSDLVTDSILFKSKYRYNQHTNVQLTLDFLNQQLDRYQFDEDSDPQDNEWIDYDRQTQVFNGSIRIRSDKTTFAHDNMDVVVYYGLTDQNEWREYRNANDQGSRADLFETRDYDFEEQRYGFTSTFGKHIGNERYAHNLTYGFDIEQSEMSRPREYRNSVEVCDGFGAGKTCEMQWQTSHPFAFPDTESLRLGFFVQDDISLMDGKLNLVAGLRYDYFKNDPDAEQAQNAIGDRDDFELSDFDSMSEDFLSPKLGAVYALTDKVNVYAQYAYGYKMPTPDQKWGELYVPAGPTTDVLVQANYDLESESSHTYEIGVRGNHQDTDYELTLFYIQAKDYIDWRYVECRGSAAGCGMGIGELVYEYVNVDEVTMYGAEIQASHWLTDDLKVWGNLAYTYGEDGDGDYLNTISPMKGAVGMMLTSEVGDFNLVTRFAAKMDRTTDLDIIEDPSDPFKFMNSVYNTPGYAVVDLTYGKELTDNLMLRAGVYNLFDKEYVEYADVAGQSKFLLDSFGTSEEDLTQPGRHLSVNLRYNF</sequence>
<comment type="similarity">
    <text evidence="2">Belongs to the TonB-dependent receptor family. Hemoglobin/haptoglobin binding protein subfamily.</text>
</comment>
<keyword evidence="5 11" id="KW-0812">Transmembrane</keyword>
<dbReference type="GO" id="GO:0009279">
    <property type="term" value="C:cell outer membrane"/>
    <property type="evidence" value="ECO:0007669"/>
    <property type="project" value="UniProtKB-SubCell"/>
</dbReference>
<comment type="subcellular location">
    <subcellularLocation>
        <location evidence="1 11">Cell outer membrane</location>
        <topology evidence="1 11">Multi-pass membrane protein</topology>
    </subcellularLocation>
</comment>
<evidence type="ECO:0000313" key="18">
    <source>
        <dbReference type="Proteomes" id="UP000305675"/>
    </source>
</evidence>
<keyword evidence="7 13" id="KW-0798">TonB box</keyword>
<dbReference type="PANTHER" id="PTHR30069:SF29">
    <property type="entry name" value="HEMOGLOBIN AND HEMOGLOBIN-HAPTOGLOBIN-BINDING PROTEIN 1-RELATED"/>
    <property type="match status" value="1"/>
</dbReference>
<keyword evidence="8 11" id="KW-0472">Membrane</keyword>